<dbReference type="Proteomes" id="UP001596023">
    <property type="component" value="Unassembled WGS sequence"/>
</dbReference>
<dbReference type="Pfam" id="PF13280">
    <property type="entry name" value="WYL"/>
    <property type="match status" value="1"/>
</dbReference>
<organism evidence="3 4">
    <name type="scientific">Dysgonomonas termitidis</name>
    <dbReference type="NCBI Taxonomy" id="1516126"/>
    <lineage>
        <taxon>Bacteria</taxon>
        <taxon>Pseudomonadati</taxon>
        <taxon>Bacteroidota</taxon>
        <taxon>Bacteroidia</taxon>
        <taxon>Bacteroidales</taxon>
        <taxon>Dysgonomonadaceae</taxon>
        <taxon>Dysgonomonas</taxon>
    </lineage>
</organism>
<reference evidence="4" key="1">
    <citation type="journal article" date="2019" name="Int. J. Syst. Evol. Microbiol.">
        <title>The Global Catalogue of Microorganisms (GCM) 10K type strain sequencing project: providing services to taxonomists for standard genome sequencing and annotation.</title>
        <authorList>
            <consortium name="The Broad Institute Genomics Platform"/>
            <consortium name="The Broad Institute Genome Sequencing Center for Infectious Disease"/>
            <person name="Wu L."/>
            <person name="Ma J."/>
        </authorList>
    </citation>
    <scope>NUCLEOTIDE SEQUENCE [LARGE SCALE GENOMIC DNA]</scope>
    <source>
        <strain evidence="4">CCUG 66188</strain>
    </source>
</reference>
<evidence type="ECO:0000313" key="3">
    <source>
        <dbReference type="EMBL" id="MFC4672921.1"/>
    </source>
</evidence>
<proteinExistence type="predicted"/>
<evidence type="ECO:0000313" key="4">
    <source>
        <dbReference type="Proteomes" id="UP001596023"/>
    </source>
</evidence>
<dbReference type="InterPro" id="IPR026881">
    <property type="entry name" value="WYL_dom"/>
</dbReference>
<dbReference type="InterPro" id="IPR051534">
    <property type="entry name" value="CBASS_pafABC_assoc_protein"/>
</dbReference>
<dbReference type="RefSeq" id="WP_379994145.1">
    <property type="nucleotide sequence ID" value="NZ_JBHSGN010000036.1"/>
</dbReference>
<name>A0ABV9KTD0_9BACT</name>
<evidence type="ECO:0000259" key="2">
    <source>
        <dbReference type="Pfam" id="PF25583"/>
    </source>
</evidence>
<dbReference type="PANTHER" id="PTHR34580:SF9">
    <property type="entry name" value="SLL5097 PROTEIN"/>
    <property type="match status" value="1"/>
</dbReference>
<evidence type="ECO:0000259" key="1">
    <source>
        <dbReference type="Pfam" id="PF13280"/>
    </source>
</evidence>
<dbReference type="InterPro" id="IPR057727">
    <property type="entry name" value="WCX_dom"/>
</dbReference>
<dbReference type="PROSITE" id="PS52050">
    <property type="entry name" value="WYL"/>
    <property type="match status" value="1"/>
</dbReference>
<protein>
    <submittedName>
        <fullName evidence="3">Helix-turn-helix transcriptional regulator</fullName>
    </submittedName>
</protein>
<gene>
    <name evidence="3" type="ORF">ACFO6W_04365</name>
</gene>
<sequence length="312" mass="37186">MGNKKNAKDSTSNLFNRYVWLVDIIYRRGKITFEEINELWQKSSLNLDSEDFPLRTFHNHRGAIEQMFDIIIECDKRDGYKYYIENTGDMERGGVRSWLLNTFAVNNLINESHKLKQRILFEKIPSGQKYLTPIIEAMRDSLSLEVTYQNFWSDSSYTFEIEPYCIKVFKQRWYVMAYSSYKEQILIYALDRIKNISITNNPFRLPEDFDGELFFADSFGIIADDEIPAETVKIKVYKKQDCYIRTLPLHHSQKEEENTPEYTIFSYYIKPTYDFRQELLSHGADIEVLAPEWFREEISGIIYDQYKKHKTL</sequence>
<feature type="domain" description="WYL" evidence="1">
    <location>
        <begin position="130"/>
        <end position="196"/>
    </location>
</feature>
<dbReference type="EMBL" id="JBHSGN010000036">
    <property type="protein sequence ID" value="MFC4672921.1"/>
    <property type="molecule type" value="Genomic_DNA"/>
</dbReference>
<keyword evidence="4" id="KW-1185">Reference proteome</keyword>
<comment type="caution">
    <text evidence="3">The sequence shown here is derived from an EMBL/GenBank/DDBJ whole genome shotgun (WGS) entry which is preliminary data.</text>
</comment>
<dbReference type="Pfam" id="PF25583">
    <property type="entry name" value="WCX"/>
    <property type="match status" value="1"/>
</dbReference>
<feature type="domain" description="WCX" evidence="2">
    <location>
        <begin position="229"/>
        <end position="298"/>
    </location>
</feature>
<dbReference type="PANTHER" id="PTHR34580">
    <property type="match status" value="1"/>
</dbReference>
<accession>A0ABV9KTD0</accession>